<dbReference type="InterPro" id="IPR011990">
    <property type="entry name" value="TPR-like_helical_dom_sf"/>
</dbReference>
<dbReference type="PROSITE" id="PS51375">
    <property type="entry name" value="PPR"/>
    <property type="match status" value="2"/>
</dbReference>
<dbReference type="EMBL" id="KK915213">
    <property type="protein sequence ID" value="KDP23515.1"/>
    <property type="molecule type" value="Genomic_DNA"/>
</dbReference>
<evidence type="ECO:0008006" key="5">
    <source>
        <dbReference type="Google" id="ProtNLM"/>
    </source>
</evidence>
<dbReference type="Proteomes" id="UP000027138">
    <property type="component" value="Unassembled WGS sequence"/>
</dbReference>
<evidence type="ECO:0000256" key="1">
    <source>
        <dbReference type="ARBA" id="ARBA00022737"/>
    </source>
</evidence>
<sequence>MPWKNSVSWNSMIATFARHGNGYKALQFYEEMRQEGIEPTDVTFLSLLHACSHVGLVDKGMEFFKSMTEVHKISPRTEHYACVVDMLGRKGFLNEAKTFIEGFPMKPGVLIWQALLGACSIHGDAEIGKYAAEQLFILEPENPEPYVLLANIYCSRSKWKEAARIIKRMEEMGAAKEPGLSWIEIEKKVNNEDKMNPQADII</sequence>
<keyword evidence="1" id="KW-0677">Repeat</keyword>
<reference evidence="3 4" key="1">
    <citation type="journal article" date="2014" name="PLoS ONE">
        <title>Global Analysis of Gene Expression Profiles in Physic Nut (Jatropha curcas L.) Seedlings Exposed to Salt Stress.</title>
        <authorList>
            <person name="Zhang L."/>
            <person name="Zhang C."/>
            <person name="Wu P."/>
            <person name="Chen Y."/>
            <person name="Li M."/>
            <person name="Jiang H."/>
            <person name="Wu G."/>
        </authorList>
    </citation>
    <scope>NUCLEOTIDE SEQUENCE [LARGE SCALE GENOMIC DNA]</scope>
    <source>
        <strain evidence="4">cv. GZQX0401</strain>
        <tissue evidence="3">Young leaves</tissue>
    </source>
</reference>
<evidence type="ECO:0000256" key="2">
    <source>
        <dbReference type="PROSITE-ProRule" id="PRU00708"/>
    </source>
</evidence>
<dbReference type="OrthoDB" id="635740at2759"/>
<dbReference type="GO" id="GO:0009451">
    <property type="term" value="P:RNA modification"/>
    <property type="evidence" value="ECO:0007669"/>
    <property type="project" value="InterPro"/>
</dbReference>
<dbReference type="InterPro" id="IPR046960">
    <property type="entry name" value="PPR_At4g14850-like_plant"/>
</dbReference>
<accession>A0A067JU43</accession>
<dbReference type="PANTHER" id="PTHR47926:SF374">
    <property type="entry name" value="PENTATRICOPEPTIDE REPEAT-CONTAINING PROTEIN"/>
    <property type="match status" value="1"/>
</dbReference>
<dbReference type="Pfam" id="PF13041">
    <property type="entry name" value="PPR_2"/>
    <property type="match status" value="1"/>
</dbReference>
<dbReference type="InterPro" id="IPR002885">
    <property type="entry name" value="PPR_rpt"/>
</dbReference>
<keyword evidence="4" id="KW-1185">Reference proteome</keyword>
<protein>
    <recommendedName>
        <fullName evidence="5">Pentacotripeptide-repeat region of PRORP domain-containing protein</fullName>
    </recommendedName>
</protein>
<organism evidence="3 4">
    <name type="scientific">Jatropha curcas</name>
    <name type="common">Barbados nut</name>
    <dbReference type="NCBI Taxonomy" id="180498"/>
    <lineage>
        <taxon>Eukaryota</taxon>
        <taxon>Viridiplantae</taxon>
        <taxon>Streptophyta</taxon>
        <taxon>Embryophyta</taxon>
        <taxon>Tracheophyta</taxon>
        <taxon>Spermatophyta</taxon>
        <taxon>Magnoliopsida</taxon>
        <taxon>eudicotyledons</taxon>
        <taxon>Gunneridae</taxon>
        <taxon>Pentapetalae</taxon>
        <taxon>rosids</taxon>
        <taxon>fabids</taxon>
        <taxon>Malpighiales</taxon>
        <taxon>Euphorbiaceae</taxon>
        <taxon>Crotonoideae</taxon>
        <taxon>Jatropheae</taxon>
        <taxon>Jatropha</taxon>
    </lineage>
</organism>
<dbReference type="AlphaFoldDB" id="A0A067JU43"/>
<gene>
    <name evidence="3" type="ORF">JCGZ_23348</name>
</gene>
<dbReference type="FunFam" id="1.25.40.10:FF:000090">
    <property type="entry name" value="Pentatricopeptide repeat-containing protein, chloroplastic"/>
    <property type="match status" value="1"/>
</dbReference>
<dbReference type="PANTHER" id="PTHR47926">
    <property type="entry name" value="PENTATRICOPEPTIDE REPEAT-CONTAINING PROTEIN"/>
    <property type="match status" value="1"/>
</dbReference>
<feature type="repeat" description="PPR" evidence="2">
    <location>
        <begin position="142"/>
        <end position="176"/>
    </location>
</feature>
<name>A0A067JU43_JATCU</name>
<dbReference type="Gene3D" id="1.25.40.10">
    <property type="entry name" value="Tetratricopeptide repeat domain"/>
    <property type="match status" value="1"/>
</dbReference>
<dbReference type="Pfam" id="PF20431">
    <property type="entry name" value="E_motif"/>
    <property type="match status" value="1"/>
</dbReference>
<feature type="repeat" description="PPR" evidence="2">
    <location>
        <begin position="5"/>
        <end position="39"/>
    </location>
</feature>
<dbReference type="NCBIfam" id="TIGR00756">
    <property type="entry name" value="PPR"/>
    <property type="match status" value="2"/>
</dbReference>
<evidence type="ECO:0000313" key="4">
    <source>
        <dbReference type="Proteomes" id="UP000027138"/>
    </source>
</evidence>
<dbReference type="GO" id="GO:0003723">
    <property type="term" value="F:RNA binding"/>
    <property type="evidence" value="ECO:0007669"/>
    <property type="project" value="InterPro"/>
</dbReference>
<proteinExistence type="predicted"/>
<evidence type="ECO:0000313" key="3">
    <source>
        <dbReference type="EMBL" id="KDP23515.1"/>
    </source>
</evidence>
<dbReference type="InterPro" id="IPR046848">
    <property type="entry name" value="E_motif"/>
</dbReference>